<evidence type="ECO:0000313" key="5">
    <source>
        <dbReference type="Proteomes" id="UP000255421"/>
    </source>
</evidence>
<accession>A0A1H1D525</accession>
<dbReference type="Proteomes" id="UP000199289">
    <property type="component" value="Unassembled WGS sequence"/>
</dbReference>
<evidence type="ECO:0000256" key="1">
    <source>
        <dbReference type="SAM" id="MobiDB-lite"/>
    </source>
</evidence>
<organism evidence="3 4">
    <name type="scientific">Halopelagius longus</name>
    <dbReference type="NCBI Taxonomy" id="1236180"/>
    <lineage>
        <taxon>Archaea</taxon>
        <taxon>Methanobacteriati</taxon>
        <taxon>Methanobacteriota</taxon>
        <taxon>Stenosarchaea group</taxon>
        <taxon>Halobacteria</taxon>
        <taxon>Halobacteriales</taxon>
        <taxon>Haloferacaceae</taxon>
    </lineage>
</organism>
<dbReference type="Proteomes" id="UP000255421">
    <property type="component" value="Unassembled WGS sequence"/>
</dbReference>
<dbReference type="PROSITE" id="PS51257">
    <property type="entry name" value="PROKAR_LIPOPROTEIN"/>
    <property type="match status" value="1"/>
</dbReference>
<dbReference type="EMBL" id="FNKQ01000003">
    <property type="protein sequence ID" value="SDQ71510.1"/>
    <property type="molecule type" value="Genomic_DNA"/>
</dbReference>
<feature type="compositionally biased region" description="Basic and acidic residues" evidence="1">
    <location>
        <begin position="53"/>
        <end position="86"/>
    </location>
</feature>
<reference evidence="2 5" key="3">
    <citation type="submission" date="2018-07" db="EMBL/GenBank/DDBJ databases">
        <title>Genome sequence of extremly halophilic archaeon Halopelagius longus strain BC12-B1.</title>
        <authorList>
            <person name="Zhang X."/>
        </authorList>
    </citation>
    <scope>NUCLEOTIDE SEQUENCE [LARGE SCALE GENOMIC DNA]</scope>
    <source>
        <strain evidence="2 5">BC12-B1</strain>
    </source>
</reference>
<evidence type="ECO:0000313" key="2">
    <source>
        <dbReference type="EMBL" id="RDI71169.1"/>
    </source>
</evidence>
<keyword evidence="5" id="KW-1185">Reference proteome</keyword>
<feature type="region of interest" description="Disordered" evidence="1">
    <location>
        <begin position="36"/>
        <end position="86"/>
    </location>
</feature>
<dbReference type="RefSeq" id="WP_092537351.1">
    <property type="nucleotide sequence ID" value="NZ_FNKQ01000003.1"/>
</dbReference>
<reference evidence="3" key="1">
    <citation type="submission" date="2016-10" db="EMBL/GenBank/DDBJ databases">
        <authorList>
            <person name="de Groot N.N."/>
        </authorList>
    </citation>
    <scope>NUCLEOTIDE SEQUENCE [LARGE SCALE GENOMIC DNA]</scope>
    <source>
        <strain evidence="3">CGMCC 1.12397</strain>
    </source>
</reference>
<proteinExistence type="predicted"/>
<name>A0A1H1D525_9EURY</name>
<dbReference type="InterPro" id="IPR006311">
    <property type="entry name" value="TAT_signal"/>
</dbReference>
<dbReference type="PROSITE" id="PS51318">
    <property type="entry name" value="TAT"/>
    <property type="match status" value="1"/>
</dbReference>
<sequence>MERSRRAFIRTAIATGAVAGASGTALAGCKTHDCNKFGNREEQPGNENGQAVGHDKDEGDPGGDAHDKDEKNPEKPGQRVGHCKYD</sequence>
<dbReference type="AlphaFoldDB" id="A0A1H1D525"/>
<dbReference type="EMBL" id="QQST01000001">
    <property type="protein sequence ID" value="RDI71169.1"/>
    <property type="molecule type" value="Genomic_DNA"/>
</dbReference>
<reference evidence="4" key="2">
    <citation type="submission" date="2016-10" db="EMBL/GenBank/DDBJ databases">
        <authorList>
            <person name="Varghese N."/>
            <person name="Submissions S."/>
        </authorList>
    </citation>
    <scope>NUCLEOTIDE SEQUENCE [LARGE SCALE GENOMIC DNA]</scope>
    <source>
        <strain evidence="4">CGMCC 1.12397</strain>
    </source>
</reference>
<evidence type="ECO:0000313" key="3">
    <source>
        <dbReference type="EMBL" id="SDQ71510.1"/>
    </source>
</evidence>
<gene>
    <name evidence="2" type="ORF">DWB78_05175</name>
    <name evidence="3" type="ORF">SAMN05216278_2230</name>
</gene>
<protein>
    <submittedName>
        <fullName evidence="3">Uncharacterized protein</fullName>
    </submittedName>
</protein>
<evidence type="ECO:0000313" key="4">
    <source>
        <dbReference type="Proteomes" id="UP000199289"/>
    </source>
</evidence>